<sequence length="298" mass="30466">MIELCVIALRGVQYVAIAIALGLPAFMLYSPTVRELGLAWPRRVALAAALVLLAAAPAALVAQTAMMAGSLEAALNPDALGAVIGLPLGMAILGRAIGAALLVVVLAAFKPERTLWLVAAVIAALVNATFAWTGHAGAAGFLPVLLSDIVHLFAASIWIGALVAFAGIVLWRPGDSNARLRPLITALAGFARIGTLAVVLLIGTGLTNSAILIGFENVPTLGKTPYGQALIAKLVLFAIMLALAGANRFRLTPALAAVGDDAREARLRILRLSIGLELAAGVALLALVAVLGTLPPPT</sequence>
<feature type="transmembrane region" description="Helical" evidence="6">
    <location>
        <begin position="44"/>
        <end position="62"/>
    </location>
</feature>
<evidence type="ECO:0000259" key="7">
    <source>
        <dbReference type="Pfam" id="PF05425"/>
    </source>
</evidence>
<keyword evidence="9" id="KW-1185">Reference proteome</keyword>
<feature type="transmembrane region" description="Helical" evidence="6">
    <location>
        <begin position="115"/>
        <end position="137"/>
    </location>
</feature>
<evidence type="ECO:0000256" key="5">
    <source>
        <dbReference type="ARBA" id="ARBA00023136"/>
    </source>
</evidence>
<feature type="transmembrane region" description="Helical" evidence="6">
    <location>
        <begin position="272"/>
        <end position="294"/>
    </location>
</feature>
<evidence type="ECO:0000256" key="3">
    <source>
        <dbReference type="ARBA" id="ARBA00022692"/>
    </source>
</evidence>
<reference evidence="9" key="1">
    <citation type="journal article" date="2019" name="Int. J. Syst. Evol. Microbiol.">
        <title>The Global Catalogue of Microorganisms (GCM) 10K type strain sequencing project: providing services to taxonomists for standard genome sequencing and annotation.</title>
        <authorList>
            <consortium name="The Broad Institute Genomics Platform"/>
            <consortium name="The Broad Institute Genome Sequencing Center for Infectious Disease"/>
            <person name="Wu L."/>
            <person name="Ma J."/>
        </authorList>
    </citation>
    <scope>NUCLEOTIDE SEQUENCE [LARGE SCALE GENOMIC DNA]</scope>
    <source>
        <strain evidence="9">KCTC 52607</strain>
    </source>
</reference>
<feature type="transmembrane region" description="Helical" evidence="6">
    <location>
        <begin position="226"/>
        <end position="246"/>
    </location>
</feature>
<feature type="transmembrane region" description="Helical" evidence="6">
    <location>
        <begin position="149"/>
        <end position="171"/>
    </location>
</feature>
<evidence type="ECO:0000313" key="8">
    <source>
        <dbReference type="EMBL" id="MFC3098370.1"/>
    </source>
</evidence>
<keyword evidence="3 6" id="KW-0812">Transmembrane</keyword>
<dbReference type="InterPro" id="IPR008457">
    <property type="entry name" value="Cu-R_CopD_dom"/>
</dbReference>
<dbReference type="PANTHER" id="PTHR34820:SF4">
    <property type="entry name" value="INNER MEMBRANE PROTEIN YEBZ"/>
    <property type="match status" value="1"/>
</dbReference>
<dbReference type="InterPro" id="IPR032694">
    <property type="entry name" value="CopC/D"/>
</dbReference>
<gene>
    <name evidence="8" type="primary">copD</name>
    <name evidence="8" type="ORF">ACFODU_11260</name>
</gene>
<dbReference type="Pfam" id="PF05425">
    <property type="entry name" value="CopD"/>
    <property type="match status" value="1"/>
</dbReference>
<evidence type="ECO:0000256" key="2">
    <source>
        <dbReference type="ARBA" id="ARBA00022475"/>
    </source>
</evidence>
<feature type="transmembrane region" description="Helical" evidence="6">
    <location>
        <begin position="82"/>
        <end position="108"/>
    </location>
</feature>
<keyword evidence="5 6" id="KW-0472">Membrane</keyword>
<dbReference type="RefSeq" id="WP_336926943.1">
    <property type="nucleotide sequence ID" value="NZ_JBANRO010000010.1"/>
</dbReference>
<proteinExistence type="predicted"/>
<dbReference type="NCBIfam" id="NF033808">
    <property type="entry name" value="copper_CopD"/>
    <property type="match status" value="1"/>
</dbReference>
<protein>
    <submittedName>
        <fullName evidence="8">Copper homeostasis membrane protein CopD</fullName>
    </submittedName>
</protein>
<comment type="subcellular location">
    <subcellularLocation>
        <location evidence="1">Cell membrane</location>
        <topology evidence="1">Multi-pass membrane protein</topology>
    </subcellularLocation>
</comment>
<evidence type="ECO:0000313" key="9">
    <source>
        <dbReference type="Proteomes" id="UP001595456"/>
    </source>
</evidence>
<dbReference type="EMBL" id="JBHRST010000018">
    <property type="protein sequence ID" value="MFC3098370.1"/>
    <property type="molecule type" value="Genomic_DNA"/>
</dbReference>
<evidence type="ECO:0000256" key="1">
    <source>
        <dbReference type="ARBA" id="ARBA00004651"/>
    </source>
</evidence>
<feature type="domain" description="Copper resistance protein D" evidence="7">
    <location>
        <begin position="186"/>
        <end position="291"/>
    </location>
</feature>
<keyword evidence="2" id="KW-1003">Cell membrane</keyword>
<dbReference type="InterPro" id="IPR047689">
    <property type="entry name" value="CopD"/>
</dbReference>
<evidence type="ECO:0000256" key="4">
    <source>
        <dbReference type="ARBA" id="ARBA00022989"/>
    </source>
</evidence>
<dbReference type="PANTHER" id="PTHR34820">
    <property type="entry name" value="INNER MEMBRANE PROTEIN YEBZ"/>
    <property type="match status" value="1"/>
</dbReference>
<feature type="transmembrane region" description="Helical" evidence="6">
    <location>
        <begin position="12"/>
        <end position="32"/>
    </location>
</feature>
<accession>A0ABV7EAC0</accession>
<evidence type="ECO:0000256" key="6">
    <source>
        <dbReference type="SAM" id="Phobius"/>
    </source>
</evidence>
<name>A0ABV7EAC0_9SPHN</name>
<keyword evidence="4 6" id="KW-1133">Transmembrane helix</keyword>
<comment type="caution">
    <text evidence="8">The sequence shown here is derived from an EMBL/GenBank/DDBJ whole genome shotgun (WGS) entry which is preliminary data.</text>
</comment>
<dbReference type="Proteomes" id="UP001595456">
    <property type="component" value="Unassembled WGS sequence"/>
</dbReference>
<feature type="transmembrane region" description="Helical" evidence="6">
    <location>
        <begin position="183"/>
        <end position="206"/>
    </location>
</feature>
<organism evidence="8 9">
    <name type="scientific">Alteraurantiacibacter palmitatis</name>
    <dbReference type="NCBI Taxonomy" id="2054628"/>
    <lineage>
        <taxon>Bacteria</taxon>
        <taxon>Pseudomonadati</taxon>
        <taxon>Pseudomonadota</taxon>
        <taxon>Alphaproteobacteria</taxon>
        <taxon>Sphingomonadales</taxon>
        <taxon>Erythrobacteraceae</taxon>
        <taxon>Alteraurantiacibacter</taxon>
    </lineage>
</organism>